<gene>
    <name evidence="3" type="ORF">ACHAWO_012518</name>
</gene>
<sequence>MSGFGAFGQQPTNTSGFSGFGTSQTTSAPNNNAGFNTPAPSGFGQAPAAATRFGNASNLQPSFGASNTQSFGFNVQPMNNVAAPSRTTPFGTPAESSGFGSSGFGAPAFGTPAPSTGFGSSNPAASLGFGSSPASGMFGGNTPAPSTFGGAASSAGFGSATSKSMSFGNSSNNAGFGAAPISSGFASSPSTGAFGSAPAPTTFGTPAPSAGFGSAAFPSSNAGFGGSTSENNVGPSAPLTFGSSSTVAFGSSSSMAVPASGFSSFGRSSTAQSSSGFGQSNNNATTPNQAGFGSSGGNTATFGFGSTQTPNTSTPFGKPAQSTSQNDDNMGDNINDVSSPFGQRIPRKERKPDIVTKPSMDTPFTSSRSSDEGGDEHLAALRAKIQEKKNRLLKMKQGTPNNEITQNSNEEKESEPKASLSNSELAAKNALRFASKDQSQATSRLLPTDLQDRASQEAQSSSSDVYEGGSSAQEEEDDIDQLRTLSGARDLIGVCRSMCPDEELLRREREGDIQLLEITDPGGLHPQNWTLRDTAVKRFRRSAADFKLDIPELVRPPEVLERVCGYLEEWVMERDRQGPDKRFSQQPSIVPPPLDVYQFIWDRTRMIRKDFILQNYIGDGGKCDARAVRCHERIARWHAMCEHQLSHIQEFVTHQSQQNIAELGQTMKTLNLYYDDALGRSLNEDPVDIAEEHSQGCASDIVMGKSPIDFDGRDLSNSPSSDDVSKRIIGANGMKSSTRGTAEPEMRGLYILLTMNNEGGMEVIKYSGRLCTERSEIFYSKPVQLALSIFQARKDHNYAKFFHLLRSPTTPYLFSCIMFKYVEQMRKTALTIMSKTYGAKHKTTGESFYDEYPLDNLVDLLCFEDEEEARIACAHYGITLEGNIIRWRNSKFAEPKDPVKNITLTLKPKKMMRTIECKLNGATRLSVCRGGVSGKGATLGSSESTSQNAEQAKAKAAEQAKKDGIEKARQQKLMEKLKQDEARRREEAAKEEAHRKAEAAMKEAERKKIEAANQRELERQQQALEEKKRLERQRQEELRIRREREEAIKRAEEEKREHERLLQLEKQRKEEELKQKLAEEARRKAEAEEYARQQAELERQRRIAYELEQKRLAEEERKRRKAEEEEKKWVAKLESAQKLLVWKLWMKQIHKQCRTNPSIALAKIDPTVTSCSRLTSLPMPPTANHMNMTVDVNSVAPRSWEDQLYQLATACRETCNLSQIIAQRYWKSSAHSIISACPIPLMEATILFKLSVVLPRCTQEIDSIVTSLQAWADSHLQFHHVTHFTSTDRFGSHSVKVQAVATIGNNDANSCSDCDAALFLIPSVQPETPVIFSSEILSSLRANTPRMVILIGDTEGSINYPKDLIDIVLGPEPESNVACIPRNEVIVPTKDLLDDSFRNCCEALIARSLEERMQQPIVRVSLSKLSFLCIQKMLVNLSSGLLRQYTSTDSAFHGLYDYSMAALSSMVNEVTDLYEELKSNSTTVWPANEFVSRRSKSVENYFDDGSHLPCNWYYSLQDTELIEDRVYGCFQYLFTPDSIVAFVASTAEKVSDRYRQQRLWKMLDDSNVVGYFAEVVSLIVSGEVNPDYQDMPIIYLPVERMLDIIETAGNFNPSARAKSPELAEIPVYLYKDPPAETGSIIDSSSELAVIEATTTVNPDITPPAIHKRKPADEIMATSLERSDQKRIRMAQPRTIESDEVQRSKDFTSYLEALLG</sequence>
<feature type="compositionally biased region" description="Low complexity" evidence="1">
    <location>
        <begin position="240"/>
        <end position="254"/>
    </location>
</feature>
<evidence type="ECO:0000256" key="1">
    <source>
        <dbReference type="SAM" id="MobiDB-lite"/>
    </source>
</evidence>
<feature type="domain" description="SAC3/GANP/THP3 conserved" evidence="2">
    <location>
        <begin position="498"/>
        <end position="678"/>
    </location>
</feature>
<feature type="compositionally biased region" description="Polar residues" evidence="1">
    <location>
        <begin position="939"/>
        <end position="948"/>
    </location>
</feature>
<feature type="compositionally biased region" description="Low complexity" evidence="1">
    <location>
        <begin position="272"/>
        <end position="283"/>
    </location>
</feature>
<organism evidence="3 4">
    <name type="scientific">Cyclotella atomus</name>
    <dbReference type="NCBI Taxonomy" id="382360"/>
    <lineage>
        <taxon>Eukaryota</taxon>
        <taxon>Sar</taxon>
        <taxon>Stramenopiles</taxon>
        <taxon>Ochrophyta</taxon>
        <taxon>Bacillariophyta</taxon>
        <taxon>Coscinodiscophyceae</taxon>
        <taxon>Thalassiosirophycidae</taxon>
        <taxon>Stephanodiscales</taxon>
        <taxon>Stephanodiscaceae</taxon>
        <taxon>Cyclotella</taxon>
    </lineage>
</organism>
<feature type="compositionally biased region" description="Polar residues" evidence="1">
    <location>
        <begin position="436"/>
        <end position="445"/>
    </location>
</feature>
<dbReference type="PANTHER" id="PTHR12436">
    <property type="entry name" value="80 KDA MCM3-ASSOCIATED PROTEIN"/>
    <property type="match status" value="1"/>
</dbReference>
<dbReference type="Pfam" id="PF03399">
    <property type="entry name" value="SAC3_GANP"/>
    <property type="match status" value="2"/>
</dbReference>
<protein>
    <recommendedName>
        <fullName evidence="2">SAC3/GANP/THP3 conserved domain-containing protein</fullName>
    </recommendedName>
</protein>
<accession>A0ABD3NQR3</accession>
<dbReference type="PANTHER" id="PTHR12436:SF3">
    <property type="entry name" value="GERMINAL-CENTER ASSOCIATED NUCLEAR PROTEIN"/>
    <property type="match status" value="1"/>
</dbReference>
<dbReference type="InterPro" id="IPR045107">
    <property type="entry name" value="SAC3/GANP/THP3"/>
</dbReference>
<dbReference type="Gene3D" id="1.25.40.990">
    <property type="match status" value="1"/>
</dbReference>
<feature type="compositionally biased region" description="Basic and acidic residues" evidence="1">
    <location>
        <begin position="952"/>
        <end position="965"/>
    </location>
</feature>
<feature type="compositionally biased region" description="Low complexity" evidence="1">
    <location>
        <begin position="460"/>
        <end position="471"/>
    </location>
</feature>
<feature type="region of interest" description="Disordered" evidence="1">
    <location>
        <begin position="1"/>
        <end position="166"/>
    </location>
</feature>
<name>A0ABD3NQR3_9STRA</name>
<evidence type="ECO:0000259" key="2">
    <source>
        <dbReference type="Pfam" id="PF03399"/>
    </source>
</evidence>
<dbReference type="EMBL" id="JALLPJ020001033">
    <property type="protein sequence ID" value="KAL3777629.1"/>
    <property type="molecule type" value="Genomic_DNA"/>
</dbReference>
<reference evidence="3 4" key="1">
    <citation type="submission" date="2024-10" db="EMBL/GenBank/DDBJ databases">
        <title>Updated reference genomes for cyclostephanoid diatoms.</title>
        <authorList>
            <person name="Roberts W.R."/>
            <person name="Alverson A.J."/>
        </authorList>
    </citation>
    <scope>NUCLEOTIDE SEQUENCE [LARGE SCALE GENOMIC DNA]</scope>
    <source>
        <strain evidence="3 4">AJA010-31</strain>
    </source>
</reference>
<feature type="region of interest" description="Disordered" evidence="1">
    <location>
        <begin position="977"/>
        <end position="1007"/>
    </location>
</feature>
<feature type="compositionally biased region" description="Polar residues" evidence="1">
    <location>
        <begin position="398"/>
        <end position="408"/>
    </location>
</feature>
<feature type="compositionally biased region" description="Polar residues" evidence="1">
    <location>
        <begin position="54"/>
        <end position="79"/>
    </location>
</feature>
<feature type="compositionally biased region" description="Polar residues" evidence="1">
    <location>
        <begin position="284"/>
        <end position="328"/>
    </location>
</feature>
<feature type="compositionally biased region" description="Low complexity" evidence="1">
    <location>
        <begin position="143"/>
        <end position="162"/>
    </location>
</feature>
<evidence type="ECO:0000313" key="4">
    <source>
        <dbReference type="Proteomes" id="UP001530400"/>
    </source>
</evidence>
<feature type="domain" description="SAC3/GANP/THP3 conserved" evidence="2">
    <location>
        <begin position="740"/>
        <end position="881"/>
    </location>
</feature>
<feature type="compositionally biased region" description="Polar residues" evidence="1">
    <location>
        <begin position="261"/>
        <end position="271"/>
    </location>
</feature>
<comment type="caution">
    <text evidence="3">The sequence shown here is derived from an EMBL/GenBank/DDBJ whole genome shotgun (WGS) entry which is preliminary data.</text>
</comment>
<evidence type="ECO:0000313" key="3">
    <source>
        <dbReference type="EMBL" id="KAL3777629.1"/>
    </source>
</evidence>
<feature type="compositionally biased region" description="Low complexity" evidence="1">
    <location>
        <begin position="195"/>
        <end position="222"/>
    </location>
</feature>
<dbReference type="Proteomes" id="UP001530400">
    <property type="component" value="Unassembled WGS sequence"/>
</dbReference>
<feature type="region of interest" description="Disordered" evidence="1">
    <location>
        <begin position="189"/>
        <end position="478"/>
    </location>
</feature>
<proteinExistence type="predicted"/>
<dbReference type="InterPro" id="IPR005062">
    <property type="entry name" value="SAC3/GANP/THP3_conserved"/>
</dbReference>
<feature type="compositionally biased region" description="Basic and acidic residues" evidence="1">
    <location>
        <begin position="369"/>
        <end position="390"/>
    </location>
</feature>
<feature type="compositionally biased region" description="Polar residues" evidence="1">
    <location>
        <begin position="113"/>
        <end position="124"/>
    </location>
</feature>
<feature type="compositionally biased region" description="Polar residues" evidence="1">
    <location>
        <begin position="9"/>
        <end position="39"/>
    </location>
</feature>
<keyword evidence="4" id="KW-1185">Reference proteome</keyword>
<feature type="region of interest" description="Disordered" evidence="1">
    <location>
        <begin position="933"/>
        <end position="965"/>
    </location>
</feature>